<dbReference type="HOGENOM" id="CLU_919343_0_0_1"/>
<reference evidence="5 6" key="1">
    <citation type="journal article" date="2014" name="Genome Biol.">
        <title>Transcriptome and methylome profiling reveals relics of genome dominance in the mesopolyploid Brassica oleracea.</title>
        <authorList>
            <person name="Parkin I.A."/>
            <person name="Koh C."/>
            <person name="Tang H."/>
            <person name="Robinson S.J."/>
            <person name="Kagale S."/>
            <person name="Clarke W.E."/>
            <person name="Town C.D."/>
            <person name="Nixon J."/>
            <person name="Krishnakumar V."/>
            <person name="Bidwell S.L."/>
            <person name="Denoeud F."/>
            <person name="Belcram H."/>
            <person name="Links M.G."/>
            <person name="Just J."/>
            <person name="Clarke C."/>
            <person name="Bender T."/>
            <person name="Huebert T."/>
            <person name="Mason A.S."/>
            <person name="Pires J.C."/>
            <person name="Barker G."/>
            <person name="Moore J."/>
            <person name="Walley P.G."/>
            <person name="Manoli S."/>
            <person name="Batley J."/>
            <person name="Edwards D."/>
            <person name="Nelson M.N."/>
            <person name="Wang X."/>
            <person name="Paterson A.H."/>
            <person name="King G."/>
            <person name="Bancroft I."/>
            <person name="Chalhoub B."/>
            <person name="Sharpe A.G."/>
        </authorList>
    </citation>
    <scope>NUCLEOTIDE SEQUENCE</scope>
    <source>
        <strain evidence="5 6">cv. TO1000</strain>
    </source>
</reference>
<dbReference type="Gramene" id="Bo2g131530.1">
    <property type="protein sequence ID" value="Bo2g131530.1"/>
    <property type="gene ID" value="Bo2g131530"/>
</dbReference>
<feature type="region of interest" description="Disordered" evidence="3">
    <location>
        <begin position="270"/>
        <end position="303"/>
    </location>
</feature>
<dbReference type="STRING" id="109376.A0A0D3AUQ2"/>
<dbReference type="SUPFAM" id="SSF52058">
    <property type="entry name" value="L domain-like"/>
    <property type="match status" value="1"/>
</dbReference>
<evidence type="ECO:0000256" key="2">
    <source>
        <dbReference type="ARBA" id="ARBA00022737"/>
    </source>
</evidence>
<dbReference type="PANTHER" id="PTHR47186">
    <property type="entry name" value="LEUCINE-RICH REPEAT-CONTAINING PROTEIN 57"/>
    <property type="match status" value="1"/>
</dbReference>
<dbReference type="Gene3D" id="3.80.10.10">
    <property type="entry name" value="Ribonuclease Inhibitor"/>
    <property type="match status" value="2"/>
</dbReference>
<evidence type="ECO:0000256" key="1">
    <source>
        <dbReference type="ARBA" id="ARBA00022614"/>
    </source>
</evidence>
<dbReference type="PANTHER" id="PTHR47186:SF3">
    <property type="entry name" value="OS09G0267800 PROTEIN"/>
    <property type="match status" value="1"/>
</dbReference>
<feature type="domain" description="C-JID" evidence="4">
    <location>
        <begin position="183"/>
        <end position="235"/>
    </location>
</feature>
<reference evidence="5" key="2">
    <citation type="submission" date="2015-03" db="UniProtKB">
        <authorList>
            <consortium name="EnsemblPlants"/>
        </authorList>
    </citation>
    <scope>IDENTIFICATION</scope>
</reference>
<protein>
    <recommendedName>
        <fullName evidence="4">C-JID domain-containing protein</fullName>
    </recommendedName>
</protein>
<organism evidence="5 6">
    <name type="scientific">Brassica oleracea var. oleracea</name>
    <dbReference type="NCBI Taxonomy" id="109376"/>
    <lineage>
        <taxon>Eukaryota</taxon>
        <taxon>Viridiplantae</taxon>
        <taxon>Streptophyta</taxon>
        <taxon>Embryophyta</taxon>
        <taxon>Tracheophyta</taxon>
        <taxon>Spermatophyta</taxon>
        <taxon>Magnoliopsida</taxon>
        <taxon>eudicotyledons</taxon>
        <taxon>Gunneridae</taxon>
        <taxon>Pentapetalae</taxon>
        <taxon>rosids</taxon>
        <taxon>malvids</taxon>
        <taxon>Brassicales</taxon>
        <taxon>Brassicaceae</taxon>
        <taxon>Brassiceae</taxon>
        <taxon>Brassica</taxon>
    </lineage>
</organism>
<evidence type="ECO:0000313" key="5">
    <source>
        <dbReference type="EnsemblPlants" id="Bo2g131530.1"/>
    </source>
</evidence>
<sequence>MAPSMRQLYLSDIPSLVELPSSFQNLHQLEKLEIENCINLETLPTGINLQSLEELDLSGCSKLRTFPDISTNIQWLYLNKTGIEETLPTGINLQTLSVLDLRGCSRLRTFPDISTNIQWLDLSETAIEEVPCWIEKFTRLEELEMNGCNKLKSVSLNISKLGDPCLVDFSDCKNTHLGCRLCLSGEEVPSYFTHRTTVTSSSSYLTVPLLPSSLSNPFLRFRACIVLNEDNSAWLDFAYCEYKVKEWGIRLCSSADNRLGYPNTLPHVFQTDEGNTLNEAGQGKKSGGEDEVTEPSSKRMRIS</sequence>
<proteinExistence type="predicted"/>
<name>A0A0D3AUQ2_BRAOL</name>
<dbReference type="Pfam" id="PF00560">
    <property type="entry name" value="LRR_1"/>
    <property type="match status" value="1"/>
</dbReference>
<dbReference type="EnsemblPlants" id="Bo2g131530.1">
    <property type="protein sequence ID" value="Bo2g131530.1"/>
    <property type="gene ID" value="Bo2g131530"/>
</dbReference>
<dbReference type="Pfam" id="PF20160">
    <property type="entry name" value="C-JID"/>
    <property type="match status" value="1"/>
</dbReference>
<dbReference type="InterPro" id="IPR045344">
    <property type="entry name" value="C-JID"/>
</dbReference>
<evidence type="ECO:0000313" key="6">
    <source>
        <dbReference type="Proteomes" id="UP000032141"/>
    </source>
</evidence>
<evidence type="ECO:0000259" key="4">
    <source>
        <dbReference type="Pfam" id="PF20160"/>
    </source>
</evidence>
<dbReference type="AlphaFoldDB" id="A0A0D3AUQ2"/>
<evidence type="ECO:0000256" key="3">
    <source>
        <dbReference type="SAM" id="MobiDB-lite"/>
    </source>
</evidence>
<dbReference type="InterPro" id="IPR001611">
    <property type="entry name" value="Leu-rich_rpt"/>
</dbReference>
<keyword evidence="6" id="KW-1185">Reference proteome</keyword>
<dbReference type="InterPro" id="IPR032675">
    <property type="entry name" value="LRR_dom_sf"/>
</dbReference>
<keyword evidence="1" id="KW-0433">Leucine-rich repeat</keyword>
<accession>A0A0D3AUQ2</accession>
<dbReference type="Proteomes" id="UP000032141">
    <property type="component" value="Chromosome C2"/>
</dbReference>
<keyword evidence="2" id="KW-0677">Repeat</keyword>